<keyword evidence="2" id="KW-1185">Reference proteome</keyword>
<reference evidence="1" key="1">
    <citation type="submission" date="2007-07" db="EMBL/GenBank/DDBJ databases">
        <title>PCAP assembly of the Caenorhabditis remanei genome.</title>
        <authorList>
            <consortium name="The Caenorhabditis remanei Sequencing Consortium"/>
            <person name="Wilson R.K."/>
        </authorList>
    </citation>
    <scope>NUCLEOTIDE SEQUENCE [LARGE SCALE GENOMIC DNA]</scope>
    <source>
        <strain evidence="1">PB4641</strain>
    </source>
</reference>
<dbReference type="OrthoDB" id="5865371at2759"/>
<dbReference type="Proteomes" id="UP000008281">
    <property type="component" value="Unassembled WGS sequence"/>
</dbReference>
<dbReference type="STRING" id="31234.E3LUV1"/>
<dbReference type="eggNOG" id="ENOG502TKBA">
    <property type="taxonomic scope" value="Eukaryota"/>
</dbReference>
<protein>
    <submittedName>
        <fullName evidence="1">Uncharacterized protein</fullName>
    </submittedName>
</protein>
<gene>
    <name evidence="1" type="ORF">CRE_31142</name>
</gene>
<proteinExistence type="predicted"/>
<dbReference type="EMBL" id="DS268415">
    <property type="protein sequence ID" value="EFP11184.1"/>
    <property type="molecule type" value="Genomic_DNA"/>
</dbReference>
<accession>E3LUV1</accession>
<evidence type="ECO:0000313" key="2">
    <source>
        <dbReference type="Proteomes" id="UP000008281"/>
    </source>
</evidence>
<organism evidence="2">
    <name type="scientific">Caenorhabditis remanei</name>
    <name type="common">Caenorhabditis vulgaris</name>
    <dbReference type="NCBI Taxonomy" id="31234"/>
    <lineage>
        <taxon>Eukaryota</taxon>
        <taxon>Metazoa</taxon>
        <taxon>Ecdysozoa</taxon>
        <taxon>Nematoda</taxon>
        <taxon>Chromadorea</taxon>
        <taxon>Rhabditida</taxon>
        <taxon>Rhabditina</taxon>
        <taxon>Rhabditomorpha</taxon>
        <taxon>Rhabditoidea</taxon>
        <taxon>Rhabditidae</taxon>
        <taxon>Peloderinae</taxon>
        <taxon>Caenorhabditis</taxon>
    </lineage>
</organism>
<evidence type="ECO:0000313" key="1">
    <source>
        <dbReference type="EMBL" id="EFP11184.1"/>
    </source>
</evidence>
<dbReference type="AlphaFoldDB" id="E3LUV1"/>
<dbReference type="HOGENOM" id="CLU_2624388_0_0_1"/>
<name>E3LUV1_CAERE</name>
<sequence>MSEEATTDDVLLGSRPSLVSTRAAHLSPKLQRRGSSSARKFGYLCLNTCDQSVARESMSLHYHSLNSVWIPRPRVSSE</sequence>